<dbReference type="EnsemblMetazoa" id="G22798.52">
    <property type="protein sequence ID" value="G22798.52:cds"/>
    <property type="gene ID" value="G22798"/>
</dbReference>
<dbReference type="SMART" id="SM00173">
    <property type="entry name" value="RAS"/>
    <property type="match status" value="1"/>
</dbReference>
<dbReference type="AlphaFoldDB" id="A0A8W8K7V8"/>
<evidence type="ECO:0000256" key="3">
    <source>
        <dbReference type="ARBA" id="ARBA00023134"/>
    </source>
</evidence>
<dbReference type="Gene3D" id="3.40.50.300">
    <property type="entry name" value="P-loop containing nucleotide triphosphate hydrolases"/>
    <property type="match status" value="1"/>
</dbReference>
<dbReference type="SUPFAM" id="SSF52540">
    <property type="entry name" value="P-loop containing nucleoside triphosphate hydrolases"/>
    <property type="match status" value="1"/>
</dbReference>
<protein>
    <recommendedName>
        <fullName evidence="6">NF-kappa-B inhibitor-interacting Ras-like protein 2</fullName>
    </recommendedName>
</protein>
<dbReference type="GO" id="GO:0003924">
    <property type="term" value="F:GTPase activity"/>
    <property type="evidence" value="ECO:0007669"/>
    <property type="project" value="InterPro"/>
</dbReference>
<dbReference type="PRINTS" id="PR00449">
    <property type="entry name" value="RASTRNSFRMNG"/>
</dbReference>
<evidence type="ECO:0000313" key="4">
    <source>
        <dbReference type="EnsemblMetazoa" id="G22798.52:cds"/>
    </source>
</evidence>
<dbReference type="Pfam" id="PF00071">
    <property type="entry name" value="Ras"/>
    <property type="match status" value="1"/>
</dbReference>
<dbReference type="GeneID" id="105317210"/>
<sequence>MGKISKVLVCGHAGVGKTAAIEHLIYGTHSVGSQMYPTIEDIYSAMIETDRGVKEKVIIYDTGSLTENKSELPRHYFSFPDGFVLFYDVTNMESFQKLDRIKKDIDRFKDKREVHIAVIGNKTDLQEGREVDKEKAAAWAQREKVKLFEGTVTQRKTIIDPFVWITSRITQPPINRSKQSRWQTIAAKGKYVAAQQKRLTTLQMSLRDLPGKPAFLSGRKGKGANINTD</sequence>
<reference evidence="4" key="1">
    <citation type="submission" date="2022-08" db="UniProtKB">
        <authorList>
            <consortium name="EnsemblMetazoa"/>
        </authorList>
    </citation>
    <scope>IDENTIFICATION</scope>
    <source>
        <strain evidence="4">05x7-T-G4-1.051#20</strain>
    </source>
</reference>
<keyword evidence="2" id="KW-0547">Nucleotide-binding</keyword>
<evidence type="ECO:0000256" key="1">
    <source>
        <dbReference type="ARBA" id="ARBA00008094"/>
    </source>
</evidence>
<evidence type="ECO:0000313" key="5">
    <source>
        <dbReference type="Proteomes" id="UP000005408"/>
    </source>
</evidence>
<comment type="similarity">
    <text evidence="1">Belongs to the small GTPase superfamily. Ras family. KappaB-Ras subfamily.</text>
</comment>
<accession>A0A8W8K7V8</accession>
<dbReference type="GO" id="GO:0032794">
    <property type="term" value="F:GTPase activating protein binding"/>
    <property type="evidence" value="ECO:0007669"/>
    <property type="project" value="TreeGrafter"/>
</dbReference>
<keyword evidence="3" id="KW-0342">GTP-binding</keyword>
<dbReference type="PROSITE" id="PS51419">
    <property type="entry name" value="RAB"/>
    <property type="match status" value="1"/>
</dbReference>
<name>A0A8W8K7V8_MAGGI</name>
<keyword evidence="5" id="KW-1185">Reference proteome</keyword>
<dbReference type="OrthoDB" id="10002389at2759"/>
<dbReference type="PANTHER" id="PTHR46152:SF3">
    <property type="entry name" value="NF-KAPPA-B INHIBITOR-INTERACTING RAS-LIKE PROTEIN"/>
    <property type="match status" value="1"/>
</dbReference>
<dbReference type="PANTHER" id="PTHR46152">
    <property type="entry name" value="NF-KAPPA-B INHIBITOR-INTERACTING RAS-LIKE PROTEIN"/>
    <property type="match status" value="1"/>
</dbReference>
<dbReference type="InterPro" id="IPR027417">
    <property type="entry name" value="P-loop_NTPase"/>
</dbReference>
<organism evidence="4 5">
    <name type="scientific">Magallana gigas</name>
    <name type="common">Pacific oyster</name>
    <name type="synonym">Crassostrea gigas</name>
    <dbReference type="NCBI Taxonomy" id="29159"/>
    <lineage>
        <taxon>Eukaryota</taxon>
        <taxon>Metazoa</taxon>
        <taxon>Spiralia</taxon>
        <taxon>Lophotrochozoa</taxon>
        <taxon>Mollusca</taxon>
        <taxon>Bivalvia</taxon>
        <taxon>Autobranchia</taxon>
        <taxon>Pteriomorphia</taxon>
        <taxon>Ostreida</taxon>
        <taxon>Ostreoidea</taxon>
        <taxon>Ostreidae</taxon>
        <taxon>Magallana</taxon>
    </lineage>
</organism>
<dbReference type="InterPro" id="IPR042227">
    <property type="entry name" value="KBRS"/>
</dbReference>
<proteinExistence type="inferred from homology"/>
<evidence type="ECO:0008006" key="6">
    <source>
        <dbReference type="Google" id="ProtNLM"/>
    </source>
</evidence>
<dbReference type="GO" id="GO:0032484">
    <property type="term" value="P:Ral protein signal transduction"/>
    <property type="evidence" value="ECO:0007669"/>
    <property type="project" value="TreeGrafter"/>
</dbReference>
<dbReference type="SMART" id="SM00175">
    <property type="entry name" value="RAB"/>
    <property type="match status" value="1"/>
</dbReference>
<dbReference type="Proteomes" id="UP000005408">
    <property type="component" value="Unassembled WGS sequence"/>
</dbReference>
<dbReference type="GO" id="GO:0005525">
    <property type="term" value="F:GTP binding"/>
    <property type="evidence" value="ECO:0007669"/>
    <property type="project" value="UniProtKB-KW"/>
</dbReference>
<dbReference type="InterPro" id="IPR005225">
    <property type="entry name" value="Small_GTP-bd"/>
</dbReference>
<evidence type="ECO:0000256" key="2">
    <source>
        <dbReference type="ARBA" id="ARBA00022741"/>
    </source>
</evidence>
<dbReference type="GO" id="GO:0043124">
    <property type="term" value="P:negative regulation of canonical NF-kappaB signal transduction"/>
    <property type="evidence" value="ECO:0007669"/>
    <property type="project" value="InterPro"/>
</dbReference>
<dbReference type="NCBIfam" id="TIGR00231">
    <property type="entry name" value="small_GTP"/>
    <property type="match status" value="1"/>
</dbReference>
<dbReference type="InterPro" id="IPR001806">
    <property type="entry name" value="Small_GTPase"/>
</dbReference>
<dbReference type="PROSITE" id="PS51421">
    <property type="entry name" value="RAS"/>
    <property type="match status" value="1"/>
</dbReference>